<accession>A0A834JU12</accession>
<dbReference type="Proteomes" id="UP000600918">
    <property type="component" value="Unassembled WGS sequence"/>
</dbReference>
<keyword evidence="2" id="KW-1185">Reference proteome</keyword>
<name>A0A834JU12_VESPE</name>
<comment type="caution">
    <text evidence="1">The sequence shown here is derived from an EMBL/GenBank/DDBJ whole genome shotgun (WGS) entry which is preliminary data.</text>
</comment>
<sequence>MGPTLLDEFERTKKRVDEVTSPRTIHDIPEHVLTCGLTLPDGPKHGSKFLMVGGREDRILIRSKKPEHVENELWNPTNMGFKNMIFVSGVMTIQKFLVEGLENIIMSSPIEKL</sequence>
<organism evidence="1 2">
    <name type="scientific">Vespula pensylvanica</name>
    <name type="common">Western yellow jacket</name>
    <name type="synonym">Wasp</name>
    <dbReference type="NCBI Taxonomy" id="30213"/>
    <lineage>
        <taxon>Eukaryota</taxon>
        <taxon>Metazoa</taxon>
        <taxon>Ecdysozoa</taxon>
        <taxon>Arthropoda</taxon>
        <taxon>Hexapoda</taxon>
        <taxon>Insecta</taxon>
        <taxon>Pterygota</taxon>
        <taxon>Neoptera</taxon>
        <taxon>Endopterygota</taxon>
        <taxon>Hymenoptera</taxon>
        <taxon>Apocrita</taxon>
        <taxon>Aculeata</taxon>
        <taxon>Vespoidea</taxon>
        <taxon>Vespidae</taxon>
        <taxon>Vespinae</taxon>
        <taxon>Vespula</taxon>
    </lineage>
</organism>
<evidence type="ECO:0000313" key="2">
    <source>
        <dbReference type="Proteomes" id="UP000600918"/>
    </source>
</evidence>
<reference evidence="1" key="1">
    <citation type="journal article" date="2020" name="G3 (Bethesda)">
        <title>High-Quality Assemblies for Three Invasive Social Wasps from the &lt;i&gt;Vespula&lt;/i&gt; Genus.</title>
        <authorList>
            <person name="Harrop T.W.R."/>
            <person name="Guhlin J."/>
            <person name="McLaughlin G.M."/>
            <person name="Permina E."/>
            <person name="Stockwell P."/>
            <person name="Gilligan J."/>
            <person name="Le Lec M.F."/>
            <person name="Gruber M.A.M."/>
            <person name="Quinn O."/>
            <person name="Lovegrove M."/>
            <person name="Duncan E.J."/>
            <person name="Remnant E.J."/>
            <person name="Van Eeckhoven J."/>
            <person name="Graham B."/>
            <person name="Knapp R.A."/>
            <person name="Langford K.W."/>
            <person name="Kronenberg Z."/>
            <person name="Press M.O."/>
            <person name="Eacker S.M."/>
            <person name="Wilson-Rankin E.E."/>
            <person name="Purcell J."/>
            <person name="Lester P.J."/>
            <person name="Dearden P.K."/>
        </authorList>
    </citation>
    <scope>NUCLEOTIDE SEQUENCE</scope>
    <source>
        <strain evidence="1">Volc-1</strain>
    </source>
</reference>
<evidence type="ECO:0000313" key="1">
    <source>
        <dbReference type="EMBL" id="KAF7394386.1"/>
    </source>
</evidence>
<dbReference type="AlphaFoldDB" id="A0A834JU12"/>
<proteinExistence type="predicted"/>
<dbReference type="EMBL" id="JACSDY010000021">
    <property type="protein sequence ID" value="KAF7394386.1"/>
    <property type="molecule type" value="Genomic_DNA"/>
</dbReference>
<protein>
    <submittedName>
        <fullName evidence="1">Uncharacterized protein</fullName>
    </submittedName>
</protein>
<gene>
    <name evidence="1" type="ORF">H0235_016981</name>
</gene>